<comment type="caution">
    <text evidence="1">The sequence shown here is derived from an EMBL/GenBank/DDBJ whole genome shotgun (WGS) entry which is preliminary data.</text>
</comment>
<sequence length="74" mass="8186">NEGHVSASNCTIKLIPHAYLSLSAICMVSSLEWAPLLKPFTSCSSRPSRRRMASLLTPRLFASTRGVDPLWLLE</sequence>
<keyword evidence="2" id="KW-1185">Reference proteome</keyword>
<evidence type="ECO:0000313" key="1">
    <source>
        <dbReference type="EMBL" id="MEQ2183066.1"/>
    </source>
</evidence>
<dbReference type="Proteomes" id="UP001476798">
    <property type="component" value="Unassembled WGS sequence"/>
</dbReference>
<gene>
    <name evidence="1" type="ORF">GOODEAATRI_028792</name>
</gene>
<evidence type="ECO:0000313" key="2">
    <source>
        <dbReference type="Proteomes" id="UP001476798"/>
    </source>
</evidence>
<name>A0ABV0PI17_9TELE</name>
<protein>
    <submittedName>
        <fullName evidence="1">Uncharacterized protein</fullName>
    </submittedName>
</protein>
<feature type="non-terminal residue" evidence="1">
    <location>
        <position position="1"/>
    </location>
</feature>
<reference evidence="1 2" key="1">
    <citation type="submission" date="2021-06" db="EMBL/GenBank/DDBJ databases">
        <authorList>
            <person name="Palmer J.M."/>
        </authorList>
    </citation>
    <scope>NUCLEOTIDE SEQUENCE [LARGE SCALE GENOMIC DNA]</scope>
    <source>
        <strain evidence="1 2">GA_2019</strain>
        <tissue evidence="1">Muscle</tissue>
    </source>
</reference>
<organism evidence="1 2">
    <name type="scientific">Goodea atripinnis</name>
    <dbReference type="NCBI Taxonomy" id="208336"/>
    <lineage>
        <taxon>Eukaryota</taxon>
        <taxon>Metazoa</taxon>
        <taxon>Chordata</taxon>
        <taxon>Craniata</taxon>
        <taxon>Vertebrata</taxon>
        <taxon>Euteleostomi</taxon>
        <taxon>Actinopterygii</taxon>
        <taxon>Neopterygii</taxon>
        <taxon>Teleostei</taxon>
        <taxon>Neoteleostei</taxon>
        <taxon>Acanthomorphata</taxon>
        <taxon>Ovalentaria</taxon>
        <taxon>Atherinomorphae</taxon>
        <taxon>Cyprinodontiformes</taxon>
        <taxon>Goodeidae</taxon>
        <taxon>Goodea</taxon>
    </lineage>
</organism>
<dbReference type="EMBL" id="JAHRIO010074045">
    <property type="protein sequence ID" value="MEQ2183066.1"/>
    <property type="molecule type" value="Genomic_DNA"/>
</dbReference>
<accession>A0ABV0PI17</accession>
<proteinExistence type="predicted"/>